<evidence type="ECO:0000259" key="9">
    <source>
        <dbReference type="PROSITE" id="PS01033"/>
    </source>
</evidence>
<comment type="similarity">
    <text evidence="1 7">Belongs to the globin family.</text>
</comment>
<evidence type="ECO:0000313" key="11">
    <source>
        <dbReference type="Proteomes" id="UP000694568"/>
    </source>
</evidence>
<gene>
    <name evidence="10" type="primary">LOC116059723</name>
</gene>
<dbReference type="PROSITE" id="PS01033">
    <property type="entry name" value="GLOBIN"/>
    <property type="match status" value="1"/>
</dbReference>
<evidence type="ECO:0000256" key="2">
    <source>
        <dbReference type="ARBA" id="ARBA00022448"/>
    </source>
</evidence>
<dbReference type="InterPro" id="IPR002338">
    <property type="entry name" value="Hemoglobin_a-typ"/>
</dbReference>
<dbReference type="GO" id="GO:0031720">
    <property type="term" value="F:haptoglobin binding"/>
    <property type="evidence" value="ECO:0007669"/>
    <property type="project" value="TreeGrafter"/>
</dbReference>
<evidence type="ECO:0000256" key="8">
    <source>
        <dbReference type="SAM" id="Phobius"/>
    </source>
</evidence>
<evidence type="ECO:0000313" key="10">
    <source>
        <dbReference type="Ensembl" id="ENSSLUP00000001946.1"/>
    </source>
</evidence>
<dbReference type="SUPFAM" id="SSF46458">
    <property type="entry name" value="Globin-like"/>
    <property type="match status" value="1"/>
</dbReference>
<evidence type="ECO:0000256" key="7">
    <source>
        <dbReference type="RuleBase" id="RU000356"/>
    </source>
</evidence>
<dbReference type="GO" id="GO:0072562">
    <property type="term" value="C:blood microparticle"/>
    <property type="evidence" value="ECO:0007669"/>
    <property type="project" value="TreeGrafter"/>
</dbReference>
<dbReference type="InterPro" id="IPR000971">
    <property type="entry name" value="Globin"/>
</dbReference>
<feature type="transmembrane region" description="Helical" evidence="8">
    <location>
        <begin position="103"/>
        <end position="128"/>
    </location>
</feature>
<keyword evidence="5" id="KW-0479">Metal-binding</keyword>
<dbReference type="GO" id="GO:0005344">
    <property type="term" value="F:oxygen carrier activity"/>
    <property type="evidence" value="ECO:0007669"/>
    <property type="project" value="UniProtKB-KW"/>
</dbReference>
<evidence type="ECO:0000256" key="4">
    <source>
        <dbReference type="ARBA" id="ARBA00022621"/>
    </source>
</evidence>
<evidence type="ECO:0000256" key="6">
    <source>
        <dbReference type="ARBA" id="ARBA00023004"/>
    </source>
</evidence>
<dbReference type="GO" id="GO:0043177">
    <property type="term" value="F:organic acid binding"/>
    <property type="evidence" value="ECO:0007669"/>
    <property type="project" value="TreeGrafter"/>
</dbReference>
<sequence length="156" mass="17143">MTTLTAKDKDAVRTFWAKVSGKEEDIGTDAVARMLAVYPQTKTYFAHWKDLSPSSPSARKHGVTVMKGVADAVSKIDDLKGGLLTLSELHAFTLRVDPANFKLCNICVIVFFSQILSHCLLVVLSIMFPNDFTPEAHVALDKFLAAVALALAEKYR</sequence>
<dbReference type="Gene3D" id="1.10.490.10">
    <property type="entry name" value="Globins"/>
    <property type="match status" value="1"/>
</dbReference>
<dbReference type="GO" id="GO:0046872">
    <property type="term" value="F:metal ion binding"/>
    <property type="evidence" value="ECO:0007669"/>
    <property type="project" value="UniProtKB-KW"/>
</dbReference>
<keyword evidence="3 7" id="KW-0349">Heme</keyword>
<evidence type="ECO:0000256" key="5">
    <source>
        <dbReference type="ARBA" id="ARBA00022723"/>
    </source>
</evidence>
<keyword evidence="8" id="KW-1133">Transmembrane helix</keyword>
<dbReference type="PRINTS" id="PR00612">
    <property type="entry name" value="ALPHAHAEM"/>
</dbReference>
<dbReference type="GO" id="GO:0004601">
    <property type="term" value="F:peroxidase activity"/>
    <property type="evidence" value="ECO:0007669"/>
    <property type="project" value="TreeGrafter"/>
</dbReference>
<dbReference type="GO" id="GO:0020037">
    <property type="term" value="F:heme binding"/>
    <property type="evidence" value="ECO:0007669"/>
    <property type="project" value="InterPro"/>
</dbReference>
<keyword evidence="11" id="KW-1185">Reference proteome</keyword>
<proteinExistence type="inferred from homology"/>
<keyword evidence="2 7" id="KW-0813">Transport</keyword>
<keyword evidence="8" id="KW-0472">Membrane</keyword>
<organism evidence="10 11">
    <name type="scientific">Sander lucioperca</name>
    <name type="common">Pike-perch</name>
    <name type="synonym">Perca lucioperca</name>
    <dbReference type="NCBI Taxonomy" id="283035"/>
    <lineage>
        <taxon>Eukaryota</taxon>
        <taxon>Metazoa</taxon>
        <taxon>Chordata</taxon>
        <taxon>Craniata</taxon>
        <taxon>Vertebrata</taxon>
        <taxon>Euteleostomi</taxon>
        <taxon>Actinopterygii</taxon>
        <taxon>Neopterygii</taxon>
        <taxon>Teleostei</taxon>
        <taxon>Neoteleostei</taxon>
        <taxon>Acanthomorphata</taxon>
        <taxon>Eupercaria</taxon>
        <taxon>Perciformes</taxon>
        <taxon>Percoidei</taxon>
        <taxon>Percidae</taxon>
        <taxon>Luciopercinae</taxon>
        <taxon>Sander</taxon>
    </lineage>
</organism>
<keyword evidence="8" id="KW-0812">Transmembrane</keyword>
<dbReference type="Pfam" id="PF00042">
    <property type="entry name" value="Globin"/>
    <property type="match status" value="1"/>
</dbReference>
<dbReference type="InterPro" id="IPR009050">
    <property type="entry name" value="Globin-like_sf"/>
</dbReference>
<dbReference type="FunFam" id="1.10.490.10:FF:000002">
    <property type="entry name" value="Hemoglobin subunit alpha"/>
    <property type="match status" value="1"/>
</dbReference>
<dbReference type="PANTHER" id="PTHR11442:SF41">
    <property type="entry name" value="HEMOGLOBIN SUBUNIT ZETA"/>
    <property type="match status" value="1"/>
</dbReference>
<keyword evidence="4 7" id="KW-0561">Oxygen transport</keyword>
<dbReference type="InterPro" id="IPR050056">
    <property type="entry name" value="Hemoglobin_oxygen_transport"/>
</dbReference>
<dbReference type="Ensembl" id="ENSSLUT00000002029.1">
    <property type="protein sequence ID" value="ENSSLUP00000001946.1"/>
    <property type="gene ID" value="ENSSLUG00000000905.1"/>
</dbReference>
<dbReference type="Proteomes" id="UP000694568">
    <property type="component" value="Unplaced"/>
</dbReference>
<accession>A0A8C9X095</accession>
<dbReference type="InterPro" id="IPR012292">
    <property type="entry name" value="Globin/Proto"/>
</dbReference>
<dbReference type="GO" id="GO:0031838">
    <property type="term" value="C:haptoglobin-hemoglobin complex"/>
    <property type="evidence" value="ECO:0007669"/>
    <property type="project" value="TreeGrafter"/>
</dbReference>
<evidence type="ECO:0000256" key="1">
    <source>
        <dbReference type="ARBA" id="ARBA00008705"/>
    </source>
</evidence>
<evidence type="ECO:0000256" key="3">
    <source>
        <dbReference type="ARBA" id="ARBA00022617"/>
    </source>
</evidence>
<dbReference type="CDD" id="cd08927">
    <property type="entry name" value="Hb-alpha-like"/>
    <property type="match status" value="1"/>
</dbReference>
<dbReference type="GeneTree" id="ENSGT00940000163288"/>
<name>A0A8C9X095_SANLU</name>
<dbReference type="PANTHER" id="PTHR11442">
    <property type="entry name" value="HEMOGLOBIN FAMILY MEMBER"/>
    <property type="match status" value="1"/>
</dbReference>
<dbReference type="AlphaFoldDB" id="A0A8C9X095"/>
<dbReference type="GO" id="GO:0005833">
    <property type="term" value="C:hemoglobin complex"/>
    <property type="evidence" value="ECO:0007669"/>
    <property type="project" value="InterPro"/>
</dbReference>
<dbReference type="GO" id="GO:0042744">
    <property type="term" value="P:hydrogen peroxide catabolic process"/>
    <property type="evidence" value="ECO:0007669"/>
    <property type="project" value="TreeGrafter"/>
</dbReference>
<dbReference type="GO" id="GO:0019825">
    <property type="term" value="F:oxygen binding"/>
    <property type="evidence" value="ECO:0007669"/>
    <property type="project" value="InterPro"/>
</dbReference>
<feature type="domain" description="Globin" evidence="9">
    <location>
        <begin position="3"/>
        <end position="156"/>
    </location>
</feature>
<reference evidence="10" key="2">
    <citation type="submission" date="2025-09" db="UniProtKB">
        <authorList>
            <consortium name="Ensembl"/>
        </authorList>
    </citation>
    <scope>IDENTIFICATION</scope>
</reference>
<keyword evidence="6" id="KW-0408">Iron</keyword>
<reference evidence="10" key="1">
    <citation type="submission" date="2025-08" db="UniProtKB">
        <authorList>
            <consortium name="Ensembl"/>
        </authorList>
    </citation>
    <scope>IDENTIFICATION</scope>
</reference>
<protein>
    <submittedName>
        <fullName evidence="10">Hemoglobin, alpha embryonic 1.2</fullName>
    </submittedName>
</protein>